<dbReference type="SMART" id="SM00382">
    <property type="entry name" value="AAA"/>
    <property type="match status" value="1"/>
</dbReference>
<comment type="caution">
    <text evidence="6">The sequence shown here is derived from an EMBL/GenBank/DDBJ whole genome shotgun (WGS) entry which is preliminary data.</text>
</comment>
<dbReference type="SUPFAM" id="SSF52540">
    <property type="entry name" value="P-loop containing nucleoside triphosphate hydrolases"/>
    <property type="match status" value="1"/>
</dbReference>
<name>A0A1C3EID0_9GAMM</name>
<accession>A0A1C3EID0</accession>
<keyword evidence="2" id="KW-0547">Nucleotide-binding</keyword>
<dbReference type="GO" id="GO:0016887">
    <property type="term" value="F:ATP hydrolysis activity"/>
    <property type="evidence" value="ECO:0007669"/>
    <property type="project" value="InterPro"/>
</dbReference>
<evidence type="ECO:0000256" key="1">
    <source>
        <dbReference type="ARBA" id="ARBA00022448"/>
    </source>
</evidence>
<dbReference type="PROSITE" id="PS50893">
    <property type="entry name" value="ABC_TRANSPORTER_2"/>
    <property type="match status" value="1"/>
</dbReference>
<dbReference type="InterPro" id="IPR003439">
    <property type="entry name" value="ABC_transporter-like_ATP-bd"/>
</dbReference>
<evidence type="ECO:0000313" key="7">
    <source>
        <dbReference type="Proteomes" id="UP000094936"/>
    </source>
</evidence>
<dbReference type="GO" id="GO:0005524">
    <property type="term" value="F:ATP binding"/>
    <property type="evidence" value="ECO:0007669"/>
    <property type="project" value="UniProtKB-KW"/>
</dbReference>
<dbReference type="RefSeq" id="WP_068902517.1">
    <property type="nucleotide sequence ID" value="NZ_JBHUIF010000015.1"/>
</dbReference>
<dbReference type="PANTHER" id="PTHR24220:SF611">
    <property type="entry name" value="ATP-BINDING COMPONENT OF ABC TRANSPORTER-RELATED"/>
    <property type="match status" value="1"/>
</dbReference>
<dbReference type="Proteomes" id="UP000094936">
    <property type="component" value="Unassembled WGS sequence"/>
</dbReference>
<dbReference type="GO" id="GO:0005886">
    <property type="term" value="C:plasma membrane"/>
    <property type="evidence" value="ECO:0007669"/>
    <property type="project" value="TreeGrafter"/>
</dbReference>
<dbReference type="GO" id="GO:0022857">
    <property type="term" value="F:transmembrane transporter activity"/>
    <property type="evidence" value="ECO:0007669"/>
    <property type="project" value="TreeGrafter"/>
</dbReference>
<reference evidence="6 7" key="1">
    <citation type="submission" date="2016-05" db="EMBL/GenBank/DDBJ databases">
        <title>Genomic Taxonomy of the Vibrionaceae.</title>
        <authorList>
            <person name="Gomez-Gil B."/>
            <person name="Enciso-Ibarra J."/>
        </authorList>
    </citation>
    <scope>NUCLEOTIDE SEQUENCE [LARGE SCALE GENOMIC DNA]</scope>
    <source>
        <strain evidence="6 7">CAIM 1920</strain>
    </source>
</reference>
<dbReference type="PROSITE" id="PS00675">
    <property type="entry name" value="SIGMA54_INTERACT_1"/>
    <property type="match status" value="1"/>
</dbReference>
<evidence type="ECO:0000256" key="3">
    <source>
        <dbReference type="ARBA" id="ARBA00022840"/>
    </source>
</evidence>
<dbReference type="InterPro" id="IPR025662">
    <property type="entry name" value="Sigma_54_int_dom_ATP-bd_1"/>
</dbReference>
<keyword evidence="1" id="KW-0813">Transport</keyword>
<dbReference type="InterPro" id="IPR027417">
    <property type="entry name" value="P-loop_NTPase"/>
</dbReference>
<dbReference type="STRING" id="1080227.A8L45_11910"/>
<evidence type="ECO:0000313" key="6">
    <source>
        <dbReference type="EMBL" id="ODA32994.1"/>
    </source>
</evidence>
<sequence length="251" mass="27437">MIEINNLTYRWPGTDKPQLDIEHLSVRQGEKLFISGESGSGKSTLLGLLAGISVPDTGTITIADTELSSLSASKRDIFRADHVGMIFQQFNLLPYLNVLENVLLPCHFSSVRRQRLTTEANRAATLLLSDLGLSPTLFTKPVTALSIGQQQRVAVARALMGKPELVIADEPTSALDQNARDKFLSLLVSQCEATGSSLLFVSHDQTLKSHFDREVCLSEINRAKSVSDDEDTHETGVLDAGVSESKERTRS</sequence>
<keyword evidence="3 6" id="KW-0067">ATP-binding</keyword>
<gene>
    <name evidence="6" type="ORF">A8L45_11910</name>
</gene>
<organism evidence="6 7">
    <name type="scientific">Veronia pacifica</name>
    <dbReference type="NCBI Taxonomy" id="1080227"/>
    <lineage>
        <taxon>Bacteria</taxon>
        <taxon>Pseudomonadati</taxon>
        <taxon>Pseudomonadota</taxon>
        <taxon>Gammaproteobacteria</taxon>
        <taxon>Vibrionales</taxon>
        <taxon>Vibrionaceae</taxon>
        <taxon>Veronia</taxon>
    </lineage>
</organism>
<feature type="domain" description="ABC transporter" evidence="5">
    <location>
        <begin position="2"/>
        <end position="245"/>
    </location>
</feature>
<evidence type="ECO:0000259" key="5">
    <source>
        <dbReference type="PROSITE" id="PS50893"/>
    </source>
</evidence>
<feature type="region of interest" description="Disordered" evidence="4">
    <location>
        <begin position="224"/>
        <end position="251"/>
    </location>
</feature>
<dbReference type="InterPro" id="IPR003593">
    <property type="entry name" value="AAA+_ATPase"/>
</dbReference>
<evidence type="ECO:0000256" key="4">
    <source>
        <dbReference type="SAM" id="MobiDB-lite"/>
    </source>
</evidence>
<dbReference type="PANTHER" id="PTHR24220">
    <property type="entry name" value="IMPORT ATP-BINDING PROTEIN"/>
    <property type="match status" value="1"/>
</dbReference>
<dbReference type="Gene3D" id="3.40.50.300">
    <property type="entry name" value="P-loop containing nucleotide triphosphate hydrolases"/>
    <property type="match status" value="1"/>
</dbReference>
<dbReference type="InterPro" id="IPR015854">
    <property type="entry name" value="ABC_transpr_LolD-like"/>
</dbReference>
<dbReference type="CDD" id="cd03255">
    <property type="entry name" value="ABC_MJ0796_LolCDE_FtsE"/>
    <property type="match status" value="1"/>
</dbReference>
<evidence type="ECO:0000256" key="2">
    <source>
        <dbReference type="ARBA" id="ARBA00022741"/>
    </source>
</evidence>
<proteinExistence type="predicted"/>
<dbReference type="OrthoDB" id="9802264at2"/>
<protein>
    <submittedName>
        <fullName evidence="6">Methionine ABC transporter ATP-binding protein</fullName>
    </submittedName>
</protein>
<dbReference type="Pfam" id="PF00005">
    <property type="entry name" value="ABC_tran"/>
    <property type="match status" value="1"/>
</dbReference>
<dbReference type="AlphaFoldDB" id="A0A1C3EID0"/>
<dbReference type="InterPro" id="IPR017911">
    <property type="entry name" value="MacB-like_ATP-bd"/>
</dbReference>
<dbReference type="EMBL" id="LYBM01000020">
    <property type="protein sequence ID" value="ODA32994.1"/>
    <property type="molecule type" value="Genomic_DNA"/>
</dbReference>
<keyword evidence="7" id="KW-1185">Reference proteome</keyword>